<protein>
    <submittedName>
        <fullName evidence="2">Uncharacterized protein</fullName>
    </submittedName>
</protein>
<reference evidence="2" key="1">
    <citation type="submission" date="2022-03" db="EMBL/GenBank/DDBJ databases">
        <authorList>
            <person name="Alioto T."/>
            <person name="Alioto T."/>
            <person name="Gomez Garrido J."/>
        </authorList>
    </citation>
    <scope>NUCLEOTIDE SEQUENCE</scope>
</reference>
<gene>
    <name evidence="2" type="ORF">PECUL_23A050594</name>
</gene>
<evidence type="ECO:0000313" key="3">
    <source>
        <dbReference type="Proteomes" id="UP001295444"/>
    </source>
</evidence>
<name>A0AAD1VWU3_PELCU</name>
<evidence type="ECO:0000313" key="2">
    <source>
        <dbReference type="EMBL" id="CAH2276435.1"/>
    </source>
</evidence>
<dbReference type="Proteomes" id="UP001295444">
    <property type="component" value="Chromosome 03"/>
</dbReference>
<feature type="compositionally biased region" description="Polar residues" evidence="1">
    <location>
        <begin position="94"/>
        <end position="112"/>
    </location>
</feature>
<sequence length="140" mass="15735">MKGRGLSIELLTNLDNYSHFQLPSPPQTGRGDLCPSMGENPDLIASQGESMQAAGILNESIKMADDLWTVLPRLDKILYFWQRLKSRMHPPASVNHSTKQRIPTTQQQSTAPAENWAPTWRHGNENPLRLRSMKKGAALF</sequence>
<keyword evidence="3" id="KW-1185">Reference proteome</keyword>
<dbReference type="AlphaFoldDB" id="A0AAD1VWU3"/>
<organism evidence="2 3">
    <name type="scientific">Pelobates cultripes</name>
    <name type="common">Western spadefoot toad</name>
    <dbReference type="NCBI Taxonomy" id="61616"/>
    <lineage>
        <taxon>Eukaryota</taxon>
        <taxon>Metazoa</taxon>
        <taxon>Chordata</taxon>
        <taxon>Craniata</taxon>
        <taxon>Vertebrata</taxon>
        <taxon>Euteleostomi</taxon>
        <taxon>Amphibia</taxon>
        <taxon>Batrachia</taxon>
        <taxon>Anura</taxon>
        <taxon>Pelobatoidea</taxon>
        <taxon>Pelobatidae</taxon>
        <taxon>Pelobates</taxon>
    </lineage>
</organism>
<evidence type="ECO:0000256" key="1">
    <source>
        <dbReference type="SAM" id="MobiDB-lite"/>
    </source>
</evidence>
<accession>A0AAD1VWU3</accession>
<proteinExistence type="predicted"/>
<dbReference type="EMBL" id="OW240914">
    <property type="protein sequence ID" value="CAH2276435.1"/>
    <property type="molecule type" value="Genomic_DNA"/>
</dbReference>
<feature type="region of interest" description="Disordered" evidence="1">
    <location>
        <begin position="90"/>
        <end position="126"/>
    </location>
</feature>